<keyword evidence="3" id="KW-1185">Reference proteome</keyword>
<gene>
    <name evidence="2" type="ORF">MUN79_19550</name>
</gene>
<organism evidence="2 3">
    <name type="scientific">Hymenobacter cellulosilyticus</name>
    <dbReference type="NCBI Taxonomy" id="2932248"/>
    <lineage>
        <taxon>Bacteria</taxon>
        <taxon>Pseudomonadati</taxon>
        <taxon>Bacteroidota</taxon>
        <taxon>Cytophagia</taxon>
        <taxon>Cytophagales</taxon>
        <taxon>Hymenobacteraceae</taxon>
        <taxon>Hymenobacter</taxon>
    </lineage>
</organism>
<evidence type="ECO:0000256" key="1">
    <source>
        <dbReference type="SAM" id="SignalP"/>
    </source>
</evidence>
<keyword evidence="1" id="KW-0732">Signal</keyword>
<dbReference type="AlphaFoldDB" id="A0A8T9Q328"/>
<reference evidence="2" key="1">
    <citation type="submission" date="2022-04" db="EMBL/GenBank/DDBJ databases">
        <title>Hymenobacter sp. isolated from the air.</title>
        <authorList>
            <person name="Won M."/>
            <person name="Lee C.-M."/>
            <person name="Woen H.-Y."/>
            <person name="Kwon S.-W."/>
        </authorList>
    </citation>
    <scope>NUCLEOTIDE SEQUENCE</scope>
    <source>
        <strain evidence="2">5116S-3</strain>
    </source>
</reference>
<dbReference type="KEGG" id="hcu:MUN79_19550"/>
<feature type="signal peptide" evidence="1">
    <location>
        <begin position="1"/>
        <end position="24"/>
    </location>
</feature>
<feature type="chain" id="PRO_5035749364" description="Lipoprotein" evidence="1">
    <location>
        <begin position="25"/>
        <end position="240"/>
    </location>
</feature>
<proteinExistence type="predicted"/>
<accession>A0A8T9Q328</accession>
<evidence type="ECO:0008006" key="4">
    <source>
        <dbReference type="Google" id="ProtNLM"/>
    </source>
</evidence>
<protein>
    <recommendedName>
        <fullName evidence="4">Lipoprotein</fullName>
    </recommendedName>
</protein>
<sequence length="240" mass="27586">MIQGYSLRKFLTCLAPVAALLAVAGCQHDSVPRPEPETDYFPLEVGRYRTYAVLDTLWANYRPTISSFQFRETITAQITDATGQPAYRVVRARRVLPTDTWRDDSVMVLTPVRETVVLTRNNRRTVELVFPVRKDRFWNMNAFNSLDSVVAENRYYQTVGEPFQARSGGKTFSYEQTLTTALAEDNRNGANNAVFRTTYEQVYAKGVGPVFRARRRFTYCADQDDKCFRTNTRIYRGRPG</sequence>
<dbReference type="EMBL" id="CP095046">
    <property type="protein sequence ID" value="UOQ70861.1"/>
    <property type="molecule type" value="Genomic_DNA"/>
</dbReference>
<evidence type="ECO:0000313" key="3">
    <source>
        <dbReference type="Proteomes" id="UP000831796"/>
    </source>
</evidence>
<dbReference type="Proteomes" id="UP000831796">
    <property type="component" value="Chromosome"/>
</dbReference>
<evidence type="ECO:0000313" key="2">
    <source>
        <dbReference type="EMBL" id="UOQ70861.1"/>
    </source>
</evidence>
<name>A0A8T9Q328_9BACT</name>
<dbReference type="RefSeq" id="WP_244674274.1">
    <property type="nucleotide sequence ID" value="NZ_CP095046.1"/>
</dbReference>